<reference evidence="2 3" key="1">
    <citation type="submission" date="2019-05" db="EMBL/GenBank/DDBJ databases">
        <title>Another draft genome of Portunus trituberculatus and its Hox gene families provides insights of decapod evolution.</title>
        <authorList>
            <person name="Jeong J.-H."/>
            <person name="Song I."/>
            <person name="Kim S."/>
            <person name="Choi T."/>
            <person name="Kim D."/>
            <person name="Ryu S."/>
            <person name="Kim W."/>
        </authorList>
    </citation>
    <scope>NUCLEOTIDE SEQUENCE [LARGE SCALE GENOMIC DNA]</scope>
    <source>
        <tissue evidence="2">Muscle</tissue>
    </source>
</reference>
<dbReference type="Proteomes" id="UP000324222">
    <property type="component" value="Unassembled WGS sequence"/>
</dbReference>
<comment type="caution">
    <text evidence="2">The sequence shown here is derived from an EMBL/GenBank/DDBJ whole genome shotgun (WGS) entry which is preliminary data.</text>
</comment>
<gene>
    <name evidence="2" type="ORF">E2C01_064253</name>
</gene>
<accession>A0A5B7HMR5</accession>
<dbReference type="AlphaFoldDB" id="A0A5B7HMR5"/>
<name>A0A5B7HMR5_PORTR</name>
<evidence type="ECO:0000313" key="3">
    <source>
        <dbReference type="Proteomes" id="UP000324222"/>
    </source>
</evidence>
<dbReference type="EMBL" id="VSRR010030363">
    <property type="protein sequence ID" value="MPC70018.1"/>
    <property type="molecule type" value="Genomic_DNA"/>
</dbReference>
<keyword evidence="3" id="KW-1185">Reference proteome</keyword>
<feature type="region of interest" description="Disordered" evidence="1">
    <location>
        <begin position="1"/>
        <end position="21"/>
    </location>
</feature>
<sequence>MAYTQPTNPNQINQTNTHQSNTITPEEQELIITGTHIGLQLITKKSIGWPLDGQVRIQNIKEGILNSTCKWSYTDNSYNDEEVYQYLIRNAITLDNCWYTTEDSRFNKMRNGLNTERTPPPK</sequence>
<proteinExistence type="predicted"/>
<evidence type="ECO:0000256" key="1">
    <source>
        <dbReference type="SAM" id="MobiDB-lite"/>
    </source>
</evidence>
<protein>
    <submittedName>
        <fullName evidence="2">Uncharacterized protein</fullName>
    </submittedName>
</protein>
<organism evidence="2 3">
    <name type="scientific">Portunus trituberculatus</name>
    <name type="common">Swimming crab</name>
    <name type="synonym">Neptunus trituberculatus</name>
    <dbReference type="NCBI Taxonomy" id="210409"/>
    <lineage>
        <taxon>Eukaryota</taxon>
        <taxon>Metazoa</taxon>
        <taxon>Ecdysozoa</taxon>
        <taxon>Arthropoda</taxon>
        <taxon>Crustacea</taxon>
        <taxon>Multicrustacea</taxon>
        <taxon>Malacostraca</taxon>
        <taxon>Eumalacostraca</taxon>
        <taxon>Eucarida</taxon>
        <taxon>Decapoda</taxon>
        <taxon>Pleocyemata</taxon>
        <taxon>Brachyura</taxon>
        <taxon>Eubrachyura</taxon>
        <taxon>Portunoidea</taxon>
        <taxon>Portunidae</taxon>
        <taxon>Portuninae</taxon>
        <taxon>Portunus</taxon>
    </lineage>
</organism>
<evidence type="ECO:0000313" key="2">
    <source>
        <dbReference type="EMBL" id="MPC70018.1"/>
    </source>
</evidence>
<feature type="compositionally biased region" description="Low complexity" evidence="1">
    <location>
        <begin position="1"/>
        <end position="19"/>
    </location>
</feature>